<dbReference type="AlphaFoldDB" id="A0A6A6HQC3"/>
<dbReference type="SUPFAM" id="SSF54236">
    <property type="entry name" value="Ubiquitin-like"/>
    <property type="match status" value="1"/>
</dbReference>
<evidence type="ECO:0000256" key="11">
    <source>
        <dbReference type="SAM" id="MobiDB-lite"/>
    </source>
</evidence>
<dbReference type="GO" id="GO:0061723">
    <property type="term" value="P:glycophagy"/>
    <property type="evidence" value="ECO:0007669"/>
    <property type="project" value="TreeGrafter"/>
</dbReference>
<proteinExistence type="inferred from homology"/>
<dbReference type="Gene3D" id="3.10.20.90">
    <property type="entry name" value="Phosphatidylinositol 3-kinase Catalytic Subunit, Chain A, domain 1"/>
    <property type="match status" value="1"/>
</dbReference>
<dbReference type="Proteomes" id="UP000800092">
    <property type="component" value="Unassembled WGS sequence"/>
</dbReference>
<dbReference type="GO" id="GO:0000045">
    <property type="term" value="P:autophagosome assembly"/>
    <property type="evidence" value="ECO:0007669"/>
    <property type="project" value="InterPro"/>
</dbReference>
<dbReference type="Pfam" id="PF04110">
    <property type="entry name" value="APG12"/>
    <property type="match status" value="1"/>
</dbReference>
<dbReference type="EMBL" id="ML991772">
    <property type="protein sequence ID" value="KAF2239640.1"/>
    <property type="molecule type" value="Genomic_DNA"/>
</dbReference>
<evidence type="ECO:0000256" key="8">
    <source>
        <dbReference type="ARBA" id="ARBA00023006"/>
    </source>
</evidence>
<comment type="similarity">
    <text evidence="2 10">Belongs to the ATG12 family.</text>
</comment>
<keyword evidence="9 10" id="KW-0472">Membrane</keyword>
<dbReference type="FunFam" id="3.10.20.90:FF:000148">
    <property type="entry name" value="Ubiquitin-like protein ATG12"/>
    <property type="match status" value="1"/>
</dbReference>
<protein>
    <recommendedName>
        <fullName evidence="3 10">Ubiquitin-like protein ATG12</fullName>
    </recommendedName>
</protein>
<evidence type="ECO:0000256" key="10">
    <source>
        <dbReference type="RuleBase" id="RU361201"/>
    </source>
</evidence>
<dbReference type="OrthoDB" id="10003551at2759"/>
<evidence type="ECO:0000256" key="9">
    <source>
        <dbReference type="ARBA" id="ARBA00023136"/>
    </source>
</evidence>
<gene>
    <name evidence="12" type="ORF">EV356DRAFT_513929</name>
</gene>
<evidence type="ECO:0000256" key="5">
    <source>
        <dbReference type="ARBA" id="ARBA00022499"/>
    </source>
</evidence>
<keyword evidence="8 10" id="KW-0072">Autophagy</keyword>
<dbReference type="GO" id="GO:0034045">
    <property type="term" value="C:phagophore assembly site membrane"/>
    <property type="evidence" value="ECO:0007669"/>
    <property type="project" value="UniProtKB-SubCell"/>
</dbReference>
<evidence type="ECO:0000313" key="13">
    <source>
        <dbReference type="Proteomes" id="UP000800092"/>
    </source>
</evidence>
<sequence>MASSWSPSQTPMPDRTMLATPIPDDEQAADLPLTLAASVVLTSLPKDAYEALEGAGELEQEKVNIRFQPVGSAPALRQRVFKISASQRFETVVRFLRRKLGTREHESVFLYVNSVFAPGLDEGVGNLWRCFKTKDELVVAYSTTPSFG</sequence>
<organism evidence="12 13">
    <name type="scientific">Viridothelium virens</name>
    <name type="common">Speckled blister lichen</name>
    <name type="synonym">Trypethelium virens</name>
    <dbReference type="NCBI Taxonomy" id="1048519"/>
    <lineage>
        <taxon>Eukaryota</taxon>
        <taxon>Fungi</taxon>
        <taxon>Dikarya</taxon>
        <taxon>Ascomycota</taxon>
        <taxon>Pezizomycotina</taxon>
        <taxon>Dothideomycetes</taxon>
        <taxon>Dothideomycetes incertae sedis</taxon>
        <taxon>Trypetheliales</taxon>
        <taxon>Trypetheliaceae</taxon>
        <taxon>Viridothelium</taxon>
    </lineage>
</organism>
<keyword evidence="13" id="KW-1185">Reference proteome</keyword>
<dbReference type="GO" id="GO:0000422">
    <property type="term" value="P:autophagy of mitochondrion"/>
    <property type="evidence" value="ECO:0007669"/>
    <property type="project" value="TreeGrafter"/>
</dbReference>
<name>A0A6A6HQC3_VIRVR</name>
<comment type="function">
    <text evidence="10">Ubiquitin-like protein involved in cytoplasm to vacuole transport (Cvt), autophagy vesicles formation, mitophagy, and nucleophagy.</text>
</comment>
<dbReference type="PANTHER" id="PTHR13385">
    <property type="entry name" value="AUTOPHAGY PROTEIN 12"/>
    <property type="match status" value="1"/>
</dbReference>
<reference evidence="12" key="1">
    <citation type="journal article" date="2020" name="Stud. Mycol.">
        <title>101 Dothideomycetes genomes: a test case for predicting lifestyles and emergence of pathogens.</title>
        <authorList>
            <person name="Haridas S."/>
            <person name="Albert R."/>
            <person name="Binder M."/>
            <person name="Bloem J."/>
            <person name="Labutti K."/>
            <person name="Salamov A."/>
            <person name="Andreopoulos B."/>
            <person name="Baker S."/>
            <person name="Barry K."/>
            <person name="Bills G."/>
            <person name="Bluhm B."/>
            <person name="Cannon C."/>
            <person name="Castanera R."/>
            <person name="Culley D."/>
            <person name="Daum C."/>
            <person name="Ezra D."/>
            <person name="Gonzalez J."/>
            <person name="Henrissat B."/>
            <person name="Kuo A."/>
            <person name="Liang C."/>
            <person name="Lipzen A."/>
            <person name="Lutzoni F."/>
            <person name="Magnuson J."/>
            <person name="Mondo S."/>
            <person name="Nolan M."/>
            <person name="Ohm R."/>
            <person name="Pangilinan J."/>
            <person name="Park H.-J."/>
            <person name="Ramirez L."/>
            <person name="Alfaro M."/>
            <person name="Sun H."/>
            <person name="Tritt A."/>
            <person name="Yoshinaga Y."/>
            <person name="Zwiers L.-H."/>
            <person name="Turgeon B."/>
            <person name="Goodwin S."/>
            <person name="Spatafora J."/>
            <person name="Crous P."/>
            <person name="Grigoriev I."/>
        </authorList>
    </citation>
    <scope>NUCLEOTIDE SEQUENCE</scope>
    <source>
        <strain evidence="12">Tuck. ex Michener</strain>
    </source>
</reference>
<keyword evidence="5 10" id="KW-1017">Isopeptide bond</keyword>
<keyword evidence="7 10" id="KW-0653">Protein transport</keyword>
<evidence type="ECO:0000313" key="12">
    <source>
        <dbReference type="EMBL" id="KAF2239640.1"/>
    </source>
</evidence>
<evidence type="ECO:0000256" key="2">
    <source>
        <dbReference type="ARBA" id="ARBA00007778"/>
    </source>
</evidence>
<evidence type="ECO:0000256" key="7">
    <source>
        <dbReference type="ARBA" id="ARBA00022927"/>
    </source>
</evidence>
<keyword evidence="6 10" id="KW-0833">Ubl conjugation pathway</keyword>
<dbReference type="PANTHER" id="PTHR13385:SF0">
    <property type="entry name" value="UBIQUITIN-LIKE PROTEIN ATG12"/>
    <property type="match status" value="1"/>
</dbReference>
<dbReference type="GO" id="GO:0034274">
    <property type="term" value="C:Atg12-Atg5-Atg16 complex"/>
    <property type="evidence" value="ECO:0007669"/>
    <property type="project" value="TreeGrafter"/>
</dbReference>
<dbReference type="GO" id="GO:0015031">
    <property type="term" value="P:protein transport"/>
    <property type="evidence" value="ECO:0007669"/>
    <property type="project" value="UniProtKB-KW"/>
</dbReference>
<dbReference type="GO" id="GO:0000421">
    <property type="term" value="C:autophagosome membrane"/>
    <property type="evidence" value="ECO:0007669"/>
    <property type="project" value="TreeGrafter"/>
</dbReference>
<evidence type="ECO:0000256" key="3">
    <source>
        <dbReference type="ARBA" id="ARBA00015875"/>
    </source>
</evidence>
<dbReference type="InterPro" id="IPR007242">
    <property type="entry name" value="Atg12"/>
</dbReference>
<comment type="subunit">
    <text evidence="10">Forms a conjugate with ATG5.</text>
</comment>
<feature type="compositionally biased region" description="Polar residues" evidence="11">
    <location>
        <begin position="1"/>
        <end position="11"/>
    </location>
</feature>
<dbReference type="GO" id="GO:0019776">
    <property type="term" value="F:Atg8-family ligase activity"/>
    <property type="evidence" value="ECO:0007669"/>
    <property type="project" value="TreeGrafter"/>
</dbReference>
<dbReference type="InterPro" id="IPR029071">
    <property type="entry name" value="Ubiquitin-like_domsf"/>
</dbReference>
<evidence type="ECO:0000256" key="6">
    <source>
        <dbReference type="ARBA" id="ARBA00022786"/>
    </source>
</evidence>
<dbReference type="GO" id="GO:0034727">
    <property type="term" value="P:piecemeal microautophagy of the nucleus"/>
    <property type="evidence" value="ECO:0007669"/>
    <property type="project" value="TreeGrafter"/>
</dbReference>
<feature type="region of interest" description="Disordered" evidence="11">
    <location>
        <begin position="1"/>
        <end position="20"/>
    </location>
</feature>
<comment type="subcellular location">
    <subcellularLocation>
        <location evidence="1 10">Preautophagosomal structure membrane</location>
        <topology evidence="1 10">Peripheral membrane protein</topology>
    </subcellularLocation>
</comment>
<evidence type="ECO:0000256" key="4">
    <source>
        <dbReference type="ARBA" id="ARBA00022448"/>
    </source>
</evidence>
<evidence type="ECO:0000256" key="1">
    <source>
        <dbReference type="ARBA" id="ARBA00004623"/>
    </source>
</evidence>
<keyword evidence="4 10" id="KW-0813">Transport</keyword>
<accession>A0A6A6HQC3</accession>
<dbReference type="CDD" id="cd01612">
    <property type="entry name" value="Ubl_ATG12"/>
    <property type="match status" value="1"/>
</dbReference>
<dbReference type="GO" id="GO:0097352">
    <property type="term" value="P:autophagosome maturation"/>
    <property type="evidence" value="ECO:0007669"/>
    <property type="project" value="TreeGrafter"/>
</dbReference>